<evidence type="ECO:0000313" key="2">
    <source>
        <dbReference type="Proteomes" id="UP000053144"/>
    </source>
</evidence>
<evidence type="ECO:0000313" key="1">
    <source>
        <dbReference type="EMBL" id="KOM53844.1"/>
    </source>
</evidence>
<reference evidence="2" key="1">
    <citation type="journal article" date="2015" name="Proc. Natl. Acad. Sci. U.S.A.">
        <title>Genome sequencing of adzuki bean (Vigna angularis) provides insight into high starch and low fat accumulation and domestication.</title>
        <authorList>
            <person name="Yang K."/>
            <person name="Tian Z."/>
            <person name="Chen C."/>
            <person name="Luo L."/>
            <person name="Zhao B."/>
            <person name="Wang Z."/>
            <person name="Yu L."/>
            <person name="Li Y."/>
            <person name="Sun Y."/>
            <person name="Li W."/>
            <person name="Chen Y."/>
            <person name="Li Y."/>
            <person name="Zhang Y."/>
            <person name="Ai D."/>
            <person name="Zhao J."/>
            <person name="Shang C."/>
            <person name="Ma Y."/>
            <person name="Wu B."/>
            <person name="Wang M."/>
            <person name="Gao L."/>
            <person name="Sun D."/>
            <person name="Zhang P."/>
            <person name="Guo F."/>
            <person name="Wang W."/>
            <person name="Li Y."/>
            <person name="Wang J."/>
            <person name="Varshney R.K."/>
            <person name="Wang J."/>
            <person name="Ling H.Q."/>
            <person name="Wan P."/>
        </authorList>
    </citation>
    <scope>NUCLEOTIDE SEQUENCE</scope>
    <source>
        <strain evidence="2">cv. Jingnong 6</strain>
    </source>
</reference>
<dbReference type="Proteomes" id="UP000053144">
    <property type="component" value="Chromosome 9"/>
</dbReference>
<accession>A0A0L9VGL2</accession>
<protein>
    <submittedName>
        <fullName evidence="1">Uncharacterized protein</fullName>
    </submittedName>
</protein>
<gene>
    <name evidence="1" type="ORF">LR48_Vigan09g250300</name>
</gene>
<name>A0A0L9VGL2_PHAAN</name>
<dbReference type="EMBL" id="CM003379">
    <property type="protein sequence ID" value="KOM53844.1"/>
    <property type="molecule type" value="Genomic_DNA"/>
</dbReference>
<proteinExistence type="predicted"/>
<dbReference type="AlphaFoldDB" id="A0A0L9VGL2"/>
<organism evidence="1 2">
    <name type="scientific">Phaseolus angularis</name>
    <name type="common">Azuki bean</name>
    <name type="synonym">Vigna angularis</name>
    <dbReference type="NCBI Taxonomy" id="3914"/>
    <lineage>
        <taxon>Eukaryota</taxon>
        <taxon>Viridiplantae</taxon>
        <taxon>Streptophyta</taxon>
        <taxon>Embryophyta</taxon>
        <taxon>Tracheophyta</taxon>
        <taxon>Spermatophyta</taxon>
        <taxon>Magnoliopsida</taxon>
        <taxon>eudicotyledons</taxon>
        <taxon>Gunneridae</taxon>
        <taxon>Pentapetalae</taxon>
        <taxon>rosids</taxon>
        <taxon>fabids</taxon>
        <taxon>Fabales</taxon>
        <taxon>Fabaceae</taxon>
        <taxon>Papilionoideae</taxon>
        <taxon>50 kb inversion clade</taxon>
        <taxon>NPAAA clade</taxon>
        <taxon>indigoferoid/millettioid clade</taxon>
        <taxon>Phaseoleae</taxon>
        <taxon>Vigna</taxon>
    </lineage>
</organism>
<dbReference type="Gramene" id="KOM53844">
    <property type="protein sequence ID" value="KOM53844"/>
    <property type="gene ID" value="LR48_Vigan09g250300"/>
</dbReference>
<sequence length="125" mass="13890">MLSGGEKKVRMVGWVRVSAGGGEERECKCCHGGELGWRVKVIREWRRCDLLHLGFYQVSGAVVVSSHVEWRNSYSDNSLKRVVQHDNGCGGLAAMEDVSVVVFSRLGCCGFLNFPNLAHTQQLNH</sequence>